<dbReference type="InterPro" id="IPR011583">
    <property type="entry name" value="Chitinase_II/V-like_cat"/>
</dbReference>
<dbReference type="InterPro" id="IPR050314">
    <property type="entry name" value="Glycosyl_Hydrlase_18"/>
</dbReference>
<protein>
    <recommendedName>
        <fullName evidence="2">chitinase</fullName>
        <ecNumber evidence="2">3.2.1.14</ecNumber>
    </recommendedName>
</protein>
<dbReference type="Proteomes" id="UP000241118">
    <property type="component" value="Unassembled WGS sequence"/>
</dbReference>
<feature type="domain" description="GH18" evidence="9">
    <location>
        <begin position="43"/>
        <end position="436"/>
    </location>
</feature>
<evidence type="ECO:0000256" key="8">
    <source>
        <dbReference type="SAM" id="SignalP"/>
    </source>
</evidence>
<dbReference type="PROSITE" id="PS51910">
    <property type="entry name" value="GH18_2"/>
    <property type="match status" value="1"/>
</dbReference>
<dbReference type="InterPro" id="IPR001579">
    <property type="entry name" value="Glyco_hydro_18_chit_AS"/>
</dbReference>
<dbReference type="PANTHER" id="PTHR11177:SF317">
    <property type="entry name" value="CHITINASE 12-RELATED"/>
    <property type="match status" value="1"/>
</dbReference>
<dbReference type="InterPro" id="IPR017853">
    <property type="entry name" value="GH"/>
</dbReference>
<keyword evidence="4" id="KW-0146">Chitin degradation</keyword>
<dbReference type="OrthoDB" id="3882626at2"/>
<dbReference type="EC" id="3.2.1.14" evidence="2"/>
<dbReference type="GO" id="GO:0006032">
    <property type="term" value="P:chitin catabolic process"/>
    <property type="evidence" value="ECO:0007669"/>
    <property type="project" value="UniProtKB-KW"/>
</dbReference>
<comment type="similarity">
    <text evidence="7">Belongs to the glycosyl hydrolase 18 family.</text>
</comment>
<sequence>MSSRRWVLPALLATAMTVSLAPQAVAHGDHGKHGGHGGHGKAERVVGYYTQWSGYDRNFLVRDLVANGTAPRLTHLNYAFGFLDESGKCVSADPWADYQRPFGAGQSVDGTADVAGQPLSGNLNQLKQLKAKYPELRINISLGGWTGSKYFSNAALTPEARAAHVASCLDLWLKGNLPDAAPGAAAGVFDGIDLDWEWPSSEAAPGNVVRPEDKQNFTALLVEYRKQLGQLSRRTGERYDLTAFLPANPAQVDRGFEVKKVFDLLTFATIQGYDYHGAWEPLTNQQSAVRTPAADPTAPPFSSQVAIDHYLRNGAPKHKVVLGVPFYSRGWTGVRNENNGLFQPATGPAPATYEAGYEDYRILKAQLGKFTVHRDAKAGHAWLFDGTTFWTWDDPVEMKRKGRYVAERRLGGAMIWSLDGDTADGELIKALTSGLS</sequence>
<dbReference type="Gene3D" id="3.20.20.80">
    <property type="entry name" value="Glycosidases"/>
    <property type="match status" value="1"/>
</dbReference>
<comment type="catalytic activity">
    <reaction evidence="1">
        <text>Random endo-hydrolysis of N-acetyl-beta-D-glucosaminide (1-&gt;4)-beta-linkages in chitin and chitodextrins.</text>
        <dbReference type="EC" id="3.2.1.14"/>
    </reaction>
</comment>
<name>A0A2P8I7X5_SACCR</name>
<reference evidence="10 11" key="1">
    <citation type="submission" date="2018-03" db="EMBL/GenBank/DDBJ databases">
        <title>Genomic Encyclopedia of Type Strains, Phase III (KMG-III): the genomes of soil and plant-associated and newly described type strains.</title>
        <authorList>
            <person name="Whitman W."/>
        </authorList>
    </citation>
    <scope>NUCLEOTIDE SEQUENCE [LARGE SCALE GENOMIC DNA]</scope>
    <source>
        <strain evidence="10 11">CGMCC 4.7097</strain>
    </source>
</reference>
<dbReference type="InterPro" id="IPR001223">
    <property type="entry name" value="Glyco_hydro18_cat"/>
</dbReference>
<dbReference type="PROSITE" id="PS01095">
    <property type="entry name" value="GH18_1"/>
    <property type="match status" value="1"/>
</dbReference>
<feature type="signal peptide" evidence="8">
    <location>
        <begin position="1"/>
        <end position="26"/>
    </location>
</feature>
<evidence type="ECO:0000256" key="2">
    <source>
        <dbReference type="ARBA" id="ARBA00012729"/>
    </source>
</evidence>
<dbReference type="AlphaFoldDB" id="A0A2P8I7X5"/>
<evidence type="ECO:0000256" key="7">
    <source>
        <dbReference type="RuleBase" id="RU004453"/>
    </source>
</evidence>
<dbReference type="GO" id="GO:0008061">
    <property type="term" value="F:chitin binding"/>
    <property type="evidence" value="ECO:0007669"/>
    <property type="project" value="InterPro"/>
</dbReference>
<dbReference type="SUPFAM" id="SSF51445">
    <property type="entry name" value="(Trans)glycosidases"/>
    <property type="match status" value="1"/>
</dbReference>
<evidence type="ECO:0000313" key="10">
    <source>
        <dbReference type="EMBL" id="PSL54582.1"/>
    </source>
</evidence>
<dbReference type="SUPFAM" id="SSF54556">
    <property type="entry name" value="Chitinase insertion domain"/>
    <property type="match status" value="1"/>
</dbReference>
<evidence type="ECO:0000259" key="9">
    <source>
        <dbReference type="PROSITE" id="PS51910"/>
    </source>
</evidence>
<evidence type="ECO:0000256" key="5">
    <source>
        <dbReference type="ARBA" id="ARBA00023295"/>
    </source>
</evidence>
<keyword evidence="3 6" id="KW-0378">Hydrolase</keyword>
<keyword evidence="5 6" id="KW-0326">Glycosidase</keyword>
<accession>A0A2P8I7X5</accession>
<evidence type="ECO:0000256" key="4">
    <source>
        <dbReference type="ARBA" id="ARBA00023024"/>
    </source>
</evidence>
<evidence type="ECO:0000313" key="11">
    <source>
        <dbReference type="Proteomes" id="UP000241118"/>
    </source>
</evidence>
<dbReference type="InterPro" id="IPR006311">
    <property type="entry name" value="TAT_signal"/>
</dbReference>
<gene>
    <name evidence="10" type="ORF">B0I31_10696</name>
</gene>
<keyword evidence="4" id="KW-0624">Polysaccharide degradation</keyword>
<dbReference type="SMART" id="SM00636">
    <property type="entry name" value="Glyco_18"/>
    <property type="match status" value="1"/>
</dbReference>
<keyword evidence="8" id="KW-0732">Signal</keyword>
<dbReference type="CDD" id="cd06548">
    <property type="entry name" value="GH18_chitinase"/>
    <property type="match status" value="1"/>
</dbReference>
<feature type="chain" id="PRO_5015172393" description="chitinase" evidence="8">
    <location>
        <begin position="27"/>
        <end position="436"/>
    </location>
</feature>
<evidence type="ECO:0000256" key="3">
    <source>
        <dbReference type="ARBA" id="ARBA00022801"/>
    </source>
</evidence>
<dbReference type="RefSeq" id="WP_106616667.1">
    <property type="nucleotide sequence ID" value="NZ_PYAX01000006.1"/>
</dbReference>
<dbReference type="GO" id="GO:0008843">
    <property type="term" value="F:endochitinase activity"/>
    <property type="evidence" value="ECO:0007669"/>
    <property type="project" value="UniProtKB-EC"/>
</dbReference>
<proteinExistence type="inferred from homology"/>
<keyword evidence="11" id="KW-1185">Reference proteome</keyword>
<dbReference type="Gene3D" id="3.10.50.10">
    <property type="match status" value="1"/>
</dbReference>
<dbReference type="PROSITE" id="PS51318">
    <property type="entry name" value="TAT"/>
    <property type="match status" value="1"/>
</dbReference>
<comment type="caution">
    <text evidence="10">The sequence shown here is derived from an EMBL/GenBank/DDBJ whole genome shotgun (WGS) entry which is preliminary data.</text>
</comment>
<evidence type="ECO:0000256" key="6">
    <source>
        <dbReference type="RuleBase" id="RU000489"/>
    </source>
</evidence>
<dbReference type="Pfam" id="PF00704">
    <property type="entry name" value="Glyco_hydro_18"/>
    <property type="match status" value="1"/>
</dbReference>
<dbReference type="EMBL" id="PYAX01000006">
    <property type="protein sequence ID" value="PSL54582.1"/>
    <property type="molecule type" value="Genomic_DNA"/>
</dbReference>
<evidence type="ECO:0000256" key="1">
    <source>
        <dbReference type="ARBA" id="ARBA00000822"/>
    </source>
</evidence>
<dbReference type="GO" id="GO:0005975">
    <property type="term" value="P:carbohydrate metabolic process"/>
    <property type="evidence" value="ECO:0007669"/>
    <property type="project" value="InterPro"/>
</dbReference>
<dbReference type="PANTHER" id="PTHR11177">
    <property type="entry name" value="CHITINASE"/>
    <property type="match status" value="1"/>
</dbReference>
<dbReference type="InterPro" id="IPR029070">
    <property type="entry name" value="Chitinase_insertion_sf"/>
</dbReference>
<keyword evidence="4" id="KW-0119">Carbohydrate metabolism</keyword>
<organism evidence="10 11">
    <name type="scientific">Saccharothrix carnea</name>
    <dbReference type="NCBI Taxonomy" id="1280637"/>
    <lineage>
        <taxon>Bacteria</taxon>
        <taxon>Bacillati</taxon>
        <taxon>Actinomycetota</taxon>
        <taxon>Actinomycetes</taxon>
        <taxon>Pseudonocardiales</taxon>
        <taxon>Pseudonocardiaceae</taxon>
        <taxon>Saccharothrix</taxon>
    </lineage>
</organism>